<evidence type="ECO:0000313" key="3">
    <source>
        <dbReference type="Proteomes" id="UP001596456"/>
    </source>
</evidence>
<keyword evidence="3" id="KW-1185">Reference proteome</keyword>
<feature type="domain" description="AB hydrolase-1" evidence="1">
    <location>
        <begin position="39"/>
        <end position="125"/>
    </location>
</feature>
<dbReference type="PANTHER" id="PTHR43798">
    <property type="entry name" value="MONOACYLGLYCEROL LIPASE"/>
    <property type="match status" value="1"/>
</dbReference>
<gene>
    <name evidence="2" type="ORF">ACFQPS_01745</name>
</gene>
<dbReference type="InterPro" id="IPR000073">
    <property type="entry name" value="AB_hydrolase_1"/>
</dbReference>
<dbReference type="InterPro" id="IPR050266">
    <property type="entry name" value="AB_hydrolase_sf"/>
</dbReference>
<evidence type="ECO:0000259" key="1">
    <source>
        <dbReference type="Pfam" id="PF00561"/>
    </source>
</evidence>
<reference evidence="3" key="1">
    <citation type="journal article" date="2019" name="Int. J. Syst. Evol. Microbiol.">
        <title>The Global Catalogue of Microorganisms (GCM) 10K type strain sequencing project: providing services to taxonomists for standard genome sequencing and annotation.</title>
        <authorList>
            <consortium name="The Broad Institute Genomics Platform"/>
            <consortium name="The Broad Institute Genome Sequencing Center for Infectious Disease"/>
            <person name="Wu L."/>
            <person name="Ma J."/>
        </authorList>
    </citation>
    <scope>NUCLEOTIDE SEQUENCE [LARGE SCALE GENOMIC DNA]</scope>
    <source>
        <strain evidence="3">CGMCC 1.16275</strain>
    </source>
</reference>
<dbReference type="Pfam" id="PF00561">
    <property type="entry name" value="Abhydrolase_1"/>
    <property type="match status" value="1"/>
</dbReference>
<accession>A0ABW2KS93</accession>
<keyword evidence="2" id="KW-0378">Hydrolase</keyword>
<dbReference type="SUPFAM" id="SSF53474">
    <property type="entry name" value="alpha/beta-Hydrolases"/>
    <property type="match status" value="1"/>
</dbReference>
<dbReference type="GO" id="GO:0016787">
    <property type="term" value="F:hydrolase activity"/>
    <property type="evidence" value="ECO:0007669"/>
    <property type="project" value="UniProtKB-KW"/>
</dbReference>
<evidence type="ECO:0000313" key="2">
    <source>
        <dbReference type="EMBL" id="MFC7331875.1"/>
    </source>
</evidence>
<dbReference type="Proteomes" id="UP001596456">
    <property type="component" value="Unassembled WGS sequence"/>
</dbReference>
<dbReference type="Gene3D" id="3.40.50.1820">
    <property type="entry name" value="alpha/beta hydrolase"/>
    <property type="match status" value="1"/>
</dbReference>
<comment type="caution">
    <text evidence="2">The sequence shown here is derived from an EMBL/GenBank/DDBJ whole genome shotgun (WGS) entry which is preliminary data.</text>
</comment>
<dbReference type="RefSeq" id="WP_377355926.1">
    <property type="nucleotide sequence ID" value="NZ_JBHTCM010000004.1"/>
</dbReference>
<dbReference type="PANTHER" id="PTHR43798:SF33">
    <property type="entry name" value="HYDROLASE, PUTATIVE (AFU_ORTHOLOGUE AFUA_2G14860)-RELATED"/>
    <property type="match status" value="1"/>
</dbReference>
<sequence>MLDIAAWRAAGSMAGCAGHRIFHVDSFHVDSAPGDAERPAILLIHGFPTSSWDWTGVWPDLSRDHRLVAPDLLGFGWSAKPRRHRYSIMEQADICEDLVRHLGLRRFHVLAHDYGDTVAQEMLARQNARPAAERQWLSVCFLNGGLFPETHRARPVQKLLAGPLGPLLSAVLGKRSFARSFGAVFGPETKPSAAEIDAFWSLISHDGGRIVFHKLIGYMAERRAHRERWLGALREACCPVQLINGSADPVSGAHMVARYRELVRVDDATTELPRIGHYPQVEAPAAVVAAYRAFLAGSAADRRRPPP</sequence>
<protein>
    <submittedName>
        <fullName evidence="2">Alpha/beta hydrolase</fullName>
    </submittedName>
</protein>
<dbReference type="EMBL" id="JBHTCM010000004">
    <property type="protein sequence ID" value="MFC7331875.1"/>
    <property type="molecule type" value="Genomic_DNA"/>
</dbReference>
<name>A0ABW2KS93_9PROT</name>
<dbReference type="InterPro" id="IPR029058">
    <property type="entry name" value="AB_hydrolase_fold"/>
</dbReference>
<organism evidence="2 3">
    <name type="scientific">Rhodocista pekingensis</name>
    <dbReference type="NCBI Taxonomy" id="201185"/>
    <lineage>
        <taxon>Bacteria</taxon>
        <taxon>Pseudomonadati</taxon>
        <taxon>Pseudomonadota</taxon>
        <taxon>Alphaproteobacteria</taxon>
        <taxon>Rhodospirillales</taxon>
        <taxon>Azospirillaceae</taxon>
        <taxon>Rhodocista</taxon>
    </lineage>
</organism>
<proteinExistence type="predicted"/>